<evidence type="ECO:0000256" key="2">
    <source>
        <dbReference type="ARBA" id="ARBA00022576"/>
    </source>
</evidence>
<dbReference type="PROSITE" id="PS00105">
    <property type="entry name" value="AA_TRANSFER_CLASS_1"/>
    <property type="match status" value="1"/>
</dbReference>
<comment type="cofactor">
    <cofactor evidence="1 5">
        <name>pyridoxal 5'-phosphate</name>
        <dbReference type="ChEBI" id="CHEBI:597326"/>
    </cofactor>
</comment>
<reference evidence="7 8" key="1">
    <citation type="submission" date="2023-07" db="EMBL/GenBank/DDBJ databases">
        <title>Genomic Encyclopedia of Type Strains, Phase IV (KMG-IV): sequencing the most valuable type-strain genomes for metagenomic binning, comparative biology and taxonomic classification.</title>
        <authorList>
            <person name="Goeker M."/>
        </authorList>
    </citation>
    <scope>NUCLEOTIDE SEQUENCE [LARGE SCALE GENOMIC DNA]</scope>
    <source>
        <strain evidence="7 8">DSM 15561</strain>
    </source>
</reference>
<dbReference type="InterPro" id="IPR015424">
    <property type="entry name" value="PyrdxlP-dep_Trfase"/>
</dbReference>
<dbReference type="Pfam" id="PF00155">
    <property type="entry name" value="Aminotran_1_2"/>
    <property type="match status" value="1"/>
</dbReference>
<dbReference type="SUPFAM" id="SSF53383">
    <property type="entry name" value="PLP-dependent transferases"/>
    <property type="match status" value="1"/>
</dbReference>
<comment type="caution">
    <text evidence="7">The sequence shown here is derived from an EMBL/GenBank/DDBJ whole genome shotgun (WGS) entry which is preliminary data.</text>
</comment>
<dbReference type="InterPro" id="IPR015422">
    <property type="entry name" value="PyrdxlP-dep_Trfase_small"/>
</dbReference>
<keyword evidence="2 5" id="KW-0032">Aminotransferase</keyword>
<evidence type="ECO:0000259" key="6">
    <source>
        <dbReference type="Pfam" id="PF00155"/>
    </source>
</evidence>
<organism evidence="7 8">
    <name type="scientific">Ancylobacter amanitiformis</name>
    <dbReference type="NCBI Taxonomy" id="217069"/>
    <lineage>
        <taxon>Bacteria</taxon>
        <taxon>Pseudomonadati</taxon>
        <taxon>Pseudomonadota</taxon>
        <taxon>Alphaproteobacteria</taxon>
        <taxon>Hyphomicrobiales</taxon>
        <taxon>Xanthobacteraceae</taxon>
        <taxon>Ancylobacter</taxon>
    </lineage>
</organism>
<evidence type="ECO:0000313" key="8">
    <source>
        <dbReference type="Proteomes" id="UP001235094"/>
    </source>
</evidence>
<dbReference type="EMBL" id="JAUSVR010000011">
    <property type="protein sequence ID" value="MDQ0512270.1"/>
    <property type="molecule type" value="Genomic_DNA"/>
</dbReference>
<accession>A0ABU0LUC4</accession>
<gene>
    <name evidence="7" type="ORF">QOZ99_003172</name>
</gene>
<dbReference type="Gene3D" id="3.40.640.10">
    <property type="entry name" value="Type I PLP-dependent aspartate aminotransferase-like (Major domain)"/>
    <property type="match status" value="1"/>
</dbReference>
<protein>
    <recommendedName>
        <fullName evidence="5">Aminotransferase</fullName>
        <ecNumber evidence="5">2.6.1.-</ecNumber>
    </recommendedName>
</protein>
<dbReference type="InterPro" id="IPR015421">
    <property type="entry name" value="PyrdxlP-dep_Trfase_major"/>
</dbReference>
<keyword evidence="4" id="KW-0663">Pyridoxal phosphate</keyword>
<dbReference type="PANTHER" id="PTHR42885:SF2">
    <property type="entry name" value="HISTIDINOL-PHOSPHATE AMINOTRANSFERASE"/>
    <property type="match status" value="1"/>
</dbReference>
<keyword evidence="3 5" id="KW-0808">Transferase</keyword>
<dbReference type="InterPro" id="IPR004838">
    <property type="entry name" value="NHTrfase_class1_PyrdxlP-BS"/>
</dbReference>
<evidence type="ECO:0000256" key="1">
    <source>
        <dbReference type="ARBA" id="ARBA00001933"/>
    </source>
</evidence>
<dbReference type="PANTHER" id="PTHR42885">
    <property type="entry name" value="HISTIDINOL-PHOSPHATE AMINOTRANSFERASE-RELATED"/>
    <property type="match status" value="1"/>
</dbReference>
<dbReference type="InterPro" id="IPR004839">
    <property type="entry name" value="Aminotransferase_I/II_large"/>
</dbReference>
<evidence type="ECO:0000313" key="7">
    <source>
        <dbReference type="EMBL" id="MDQ0512270.1"/>
    </source>
</evidence>
<evidence type="ECO:0000256" key="3">
    <source>
        <dbReference type="ARBA" id="ARBA00022679"/>
    </source>
</evidence>
<comment type="similarity">
    <text evidence="5">Belongs to the class-I pyridoxal-phosphate-dependent aminotransferase family.</text>
</comment>
<sequence length="361" mass="37130">MIAPIPAVAAMAPYPLADPVPEGAISLAQNESAFPPSPQALAAGAAALACGALYPDPDWSDLRAAIAAVHDVPGEGILCGAGSMELIGAVIRAFSGPGDTVLGSRFGYLFVATACRQSGARYVCADETDYTVCVDALLRSVGPDTRIVFVCNPGNPTGTRIANAEIVRLRAGLPARVLLVVDQAYGEFDDQEGRPVFDLVAGGGTVLLRSFSKAYGLAGARVGWGLFPPAIGAEARKLLNPNNIGAVSQAMAAAAMRDGAHMRAIVTETRRAREALAAALRAAGFAPPRSHANFLLIPFDCPRACRAADRSLRAEGLLLRGMDGYGLGHCLRVTVGPAEAMDRVAARLGAGGPAFPDTGGG</sequence>
<dbReference type="RefSeq" id="WP_306890949.1">
    <property type="nucleotide sequence ID" value="NZ_JAUSVR010000011.1"/>
</dbReference>
<proteinExistence type="inferred from homology"/>
<feature type="domain" description="Aminotransferase class I/classII large" evidence="6">
    <location>
        <begin position="25"/>
        <end position="348"/>
    </location>
</feature>
<dbReference type="Proteomes" id="UP001235094">
    <property type="component" value="Unassembled WGS sequence"/>
</dbReference>
<keyword evidence="8" id="KW-1185">Reference proteome</keyword>
<dbReference type="Gene3D" id="3.90.1150.10">
    <property type="entry name" value="Aspartate Aminotransferase, domain 1"/>
    <property type="match status" value="1"/>
</dbReference>
<dbReference type="GO" id="GO:0008483">
    <property type="term" value="F:transaminase activity"/>
    <property type="evidence" value="ECO:0007669"/>
    <property type="project" value="UniProtKB-KW"/>
</dbReference>
<dbReference type="EC" id="2.6.1.-" evidence="5"/>
<evidence type="ECO:0000256" key="4">
    <source>
        <dbReference type="ARBA" id="ARBA00022898"/>
    </source>
</evidence>
<dbReference type="CDD" id="cd00609">
    <property type="entry name" value="AAT_like"/>
    <property type="match status" value="1"/>
</dbReference>
<name>A0ABU0LUC4_9HYPH</name>
<evidence type="ECO:0000256" key="5">
    <source>
        <dbReference type="RuleBase" id="RU000481"/>
    </source>
</evidence>